<accession>A0A0F8Y0B5</accession>
<proteinExistence type="predicted"/>
<reference evidence="1" key="1">
    <citation type="journal article" date="2015" name="Nature">
        <title>Complex archaea that bridge the gap between prokaryotes and eukaryotes.</title>
        <authorList>
            <person name="Spang A."/>
            <person name="Saw J.H."/>
            <person name="Jorgensen S.L."/>
            <person name="Zaremba-Niedzwiedzka K."/>
            <person name="Martijn J."/>
            <person name="Lind A.E."/>
            <person name="van Eijk R."/>
            <person name="Schleper C."/>
            <person name="Guy L."/>
            <person name="Ettema T.J."/>
        </authorList>
    </citation>
    <scope>NUCLEOTIDE SEQUENCE</scope>
</reference>
<dbReference type="SUPFAM" id="SSF53300">
    <property type="entry name" value="vWA-like"/>
    <property type="match status" value="1"/>
</dbReference>
<organism evidence="1">
    <name type="scientific">marine sediment metagenome</name>
    <dbReference type="NCBI Taxonomy" id="412755"/>
    <lineage>
        <taxon>unclassified sequences</taxon>
        <taxon>metagenomes</taxon>
        <taxon>ecological metagenomes</taxon>
    </lineage>
</organism>
<sequence length="163" mass="17881">MSGSMRSSMSFVWATAAVFAESLIHKKGVNFLALTYTGGYFNVQTTRICDREMGKLCLGNVDQGGGTPSGPALASIKVLMERMPERQKVIIHFTDGIPDDQYCVKVAVDAARQAGFRVWAISLHQYESMLRSQYGEGNWQTIGAISELPAKVSQMVKTLVGIR</sequence>
<protein>
    <recommendedName>
        <fullName evidence="2">VWFA domain-containing protein</fullName>
    </recommendedName>
</protein>
<dbReference type="EMBL" id="LAZR01056143">
    <property type="protein sequence ID" value="KKK74807.1"/>
    <property type="molecule type" value="Genomic_DNA"/>
</dbReference>
<evidence type="ECO:0000313" key="1">
    <source>
        <dbReference type="EMBL" id="KKK74807.1"/>
    </source>
</evidence>
<dbReference type="Gene3D" id="3.40.50.410">
    <property type="entry name" value="von Willebrand factor, type A domain"/>
    <property type="match status" value="1"/>
</dbReference>
<name>A0A0F8Y0B5_9ZZZZ</name>
<dbReference type="InterPro" id="IPR036465">
    <property type="entry name" value="vWFA_dom_sf"/>
</dbReference>
<evidence type="ECO:0008006" key="2">
    <source>
        <dbReference type="Google" id="ProtNLM"/>
    </source>
</evidence>
<dbReference type="AlphaFoldDB" id="A0A0F8Y0B5"/>
<gene>
    <name evidence="1" type="ORF">LCGC14_2880060</name>
</gene>
<comment type="caution">
    <text evidence="1">The sequence shown here is derived from an EMBL/GenBank/DDBJ whole genome shotgun (WGS) entry which is preliminary data.</text>
</comment>